<proteinExistence type="predicted"/>
<protein>
    <submittedName>
        <fullName evidence="1">Uncharacterized protein</fullName>
    </submittedName>
</protein>
<keyword evidence="2" id="KW-1185">Reference proteome</keyword>
<accession>A0A067LFM8</accession>
<name>A0A067LFM8_JATCU</name>
<dbReference type="Proteomes" id="UP000027138">
    <property type="component" value="Unassembled WGS sequence"/>
</dbReference>
<evidence type="ECO:0000313" key="2">
    <source>
        <dbReference type="Proteomes" id="UP000027138"/>
    </source>
</evidence>
<gene>
    <name evidence="1" type="ORF">JCGZ_06574</name>
</gene>
<organism evidence="1 2">
    <name type="scientific">Jatropha curcas</name>
    <name type="common">Barbados nut</name>
    <dbReference type="NCBI Taxonomy" id="180498"/>
    <lineage>
        <taxon>Eukaryota</taxon>
        <taxon>Viridiplantae</taxon>
        <taxon>Streptophyta</taxon>
        <taxon>Embryophyta</taxon>
        <taxon>Tracheophyta</taxon>
        <taxon>Spermatophyta</taxon>
        <taxon>Magnoliopsida</taxon>
        <taxon>eudicotyledons</taxon>
        <taxon>Gunneridae</taxon>
        <taxon>Pentapetalae</taxon>
        <taxon>rosids</taxon>
        <taxon>fabids</taxon>
        <taxon>Malpighiales</taxon>
        <taxon>Euphorbiaceae</taxon>
        <taxon>Crotonoideae</taxon>
        <taxon>Jatropheae</taxon>
        <taxon>Jatropha</taxon>
    </lineage>
</organism>
<evidence type="ECO:0000313" key="1">
    <source>
        <dbReference type="EMBL" id="KDP46063.1"/>
    </source>
</evidence>
<dbReference type="AlphaFoldDB" id="A0A067LFM8"/>
<sequence length="66" mass="7489">MFMMTPGSYQARSGWLEDRSRLTNAKSGLLSEIQARWCEECSILSSRDLLATIDDGDWPAILRQNP</sequence>
<reference evidence="1 2" key="1">
    <citation type="journal article" date="2014" name="PLoS ONE">
        <title>Global Analysis of Gene Expression Profiles in Physic Nut (Jatropha curcas L.) Seedlings Exposed to Salt Stress.</title>
        <authorList>
            <person name="Zhang L."/>
            <person name="Zhang C."/>
            <person name="Wu P."/>
            <person name="Chen Y."/>
            <person name="Li M."/>
            <person name="Jiang H."/>
            <person name="Wu G."/>
        </authorList>
    </citation>
    <scope>NUCLEOTIDE SEQUENCE [LARGE SCALE GENOMIC DNA]</scope>
    <source>
        <strain evidence="2">cv. GZQX0401</strain>
        <tissue evidence="1">Young leaves</tissue>
    </source>
</reference>
<dbReference type="EMBL" id="KK914220">
    <property type="protein sequence ID" value="KDP46063.1"/>
    <property type="molecule type" value="Genomic_DNA"/>
</dbReference>